<dbReference type="GO" id="GO:0005829">
    <property type="term" value="C:cytosol"/>
    <property type="evidence" value="ECO:0007669"/>
    <property type="project" value="TreeGrafter"/>
</dbReference>
<organism evidence="3 4">
    <name type="scientific">Streptomyces phyllanthi</name>
    <dbReference type="NCBI Taxonomy" id="1803180"/>
    <lineage>
        <taxon>Bacteria</taxon>
        <taxon>Bacillati</taxon>
        <taxon>Actinomycetota</taxon>
        <taxon>Actinomycetes</taxon>
        <taxon>Kitasatosporales</taxon>
        <taxon>Streptomycetaceae</taxon>
        <taxon>Streptomyces</taxon>
    </lineage>
</organism>
<feature type="region of interest" description="Disordered" evidence="1">
    <location>
        <begin position="511"/>
        <end position="530"/>
    </location>
</feature>
<comment type="caution">
    <text evidence="3">The sequence shown here is derived from an EMBL/GenBank/DDBJ whole genome shotgun (WGS) entry which is preliminary data.</text>
</comment>
<dbReference type="CDD" id="cd19540">
    <property type="entry name" value="LCL_NRPS-like"/>
    <property type="match status" value="1"/>
</dbReference>
<evidence type="ECO:0000259" key="2">
    <source>
        <dbReference type="Pfam" id="PF00668"/>
    </source>
</evidence>
<dbReference type="AlphaFoldDB" id="A0A5N8W2S8"/>
<dbReference type="Gene3D" id="3.30.559.30">
    <property type="entry name" value="Nonribosomal peptide synthetase, condensation domain"/>
    <property type="match status" value="1"/>
</dbReference>
<protein>
    <recommendedName>
        <fullName evidence="2">Condensation domain-containing protein</fullName>
    </recommendedName>
</protein>
<dbReference type="Proteomes" id="UP000326979">
    <property type="component" value="Unassembled WGS sequence"/>
</dbReference>
<reference evidence="3 4" key="1">
    <citation type="submission" date="2019-07" db="EMBL/GenBank/DDBJ databases">
        <title>New species of Amycolatopsis and Streptomyces.</title>
        <authorList>
            <person name="Duangmal K."/>
            <person name="Teo W.F.A."/>
            <person name="Lipun K."/>
        </authorList>
    </citation>
    <scope>NUCLEOTIDE SEQUENCE [LARGE SCALE GENOMIC DNA]</scope>
    <source>
        <strain evidence="3 4">TISTR 2346</strain>
    </source>
</reference>
<feature type="compositionally biased region" description="Polar residues" evidence="1">
    <location>
        <begin position="43"/>
        <end position="54"/>
    </location>
</feature>
<dbReference type="Gene3D" id="3.30.559.10">
    <property type="entry name" value="Chloramphenicol acetyltransferase-like domain"/>
    <property type="match status" value="1"/>
</dbReference>
<dbReference type="InterPro" id="IPR001242">
    <property type="entry name" value="Condensation_dom"/>
</dbReference>
<evidence type="ECO:0000313" key="4">
    <source>
        <dbReference type="Proteomes" id="UP000326979"/>
    </source>
</evidence>
<dbReference type="PANTHER" id="PTHR45527">
    <property type="entry name" value="NONRIBOSOMAL PEPTIDE SYNTHETASE"/>
    <property type="match status" value="1"/>
</dbReference>
<keyword evidence="4" id="KW-1185">Reference proteome</keyword>
<name>A0A5N8W2S8_9ACTN</name>
<dbReference type="InterPro" id="IPR023213">
    <property type="entry name" value="CAT-like_dom_sf"/>
</dbReference>
<dbReference type="GO" id="GO:0031177">
    <property type="term" value="F:phosphopantetheine binding"/>
    <property type="evidence" value="ECO:0007669"/>
    <property type="project" value="TreeGrafter"/>
</dbReference>
<dbReference type="Pfam" id="PF00668">
    <property type="entry name" value="Condensation"/>
    <property type="match status" value="1"/>
</dbReference>
<evidence type="ECO:0000256" key="1">
    <source>
        <dbReference type="SAM" id="MobiDB-lite"/>
    </source>
</evidence>
<dbReference type="GO" id="GO:0044550">
    <property type="term" value="P:secondary metabolite biosynthetic process"/>
    <property type="evidence" value="ECO:0007669"/>
    <property type="project" value="TreeGrafter"/>
</dbReference>
<dbReference type="GO" id="GO:0043041">
    <property type="term" value="P:amino acid activation for nonribosomal peptide biosynthetic process"/>
    <property type="evidence" value="ECO:0007669"/>
    <property type="project" value="TreeGrafter"/>
</dbReference>
<dbReference type="GO" id="GO:0003824">
    <property type="term" value="F:catalytic activity"/>
    <property type="evidence" value="ECO:0007669"/>
    <property type="project" value="InterPro"/>
</dbReference>
<dbReference type="PANTHER" id="PTHR45527:SF1">
    <property type="entry name" value="FATTY ACID SYNTHASE"/>
    <property type="match status" value="1"/>
</dbReference>
<sequence>MAACIGWGTARFEGHAELPRPESWQGLWMATLKIRHRTRPGAVQSTTHSQSSSWGAPAGRTRVIQSSPTQQRLWIANQLEDSNGTWNVPVALRLRGVVDRAALGAALLDTVVRQSSLRTVFADVGGIPWQRVLEPDEVKVPLNVVAADADLAERLTAEAVRGFDLAAELPLRAWLFELGPQDQVLLLVMHHIAMDGWSLGPLFRDLSTAYCARVEGREPAWEPLPVEYTDYAEWQRELLGEASDPLSLLSRQLQYWRKALAGIPEELALPYDRPRPAVSSHHADSVRLFLDAELHQALTRLAKRTGTSLFMVFHAALAATLTRLGAGHDIPIAAPTAGRSDEALDDLVGFFINTLVLRVDTSGDPTFEELLGRVRDVVLEGFSHQDVPLDRLVEELNPQRSLSRQALFQIVLNVNEKGDTLRLPGVECTDQPVRFPVVRSDMWLGLTESKSQEGDCQGVSGELLYSTDLFERGTMQNLAEKFVALLRTAVSKPELPLASMNPPRALTAVRRKPVKLQTAVQSTPERRETP</sequence>
<feature type="region of interest" description="Disordered" evidence="1">
    <location>
        <begin position="39"/>
        <end position="59"/>
    </location>
</feature>
<dbReference type="OrthoDB" id="2472181at2"/>
<gene>
    <name evidence="3" type="ORF">FNH04_17155</name>
</gene>
<feature type="domain" description="Condensation" evidence="2">
    <location>
        <begin position="64"/>
        <end position="501"/>
    </location>
</feature>
<dbReference type="SUPFAM" id="SSF52777">
    <property type="entry name" value="CoA-dependent acyltransferases"/>
    <property type="match status" value="2"/>
</dbReference>
<proteinExistence type="predicted"/>
<dbReference type="GO" id="GO:0008610">
    <property type="term" value="P:lipid biosynthetic process"/>
    <property type="evidence" value="ECO:0007669"/>
    <property type="project" value="UniProtKB-ARBA"/>
</dbReference>
<accession>A0A5N8W2S8</accession>
<evidence type="ECO:0000313" key="3">
    <source>
        <dbReference type="EMBL" id="MPY41579.1"/>
    </source>
</evidence>
<dbReference type="EMBL" id="VJZE01000103">
    <property type="protein sequence ID" value="MPY41579.1"/>
    <property type="molecule type" value="Genomic_DNA"/>
</dbReference>